<organism evidence="1 2">
    <name type="scientific">Artomyces pyxidatus</name>
    <dbReference type="NCBI Taxonomy" id="48021"/>
    <lineage>
        <taxon>Eukaryota</taxon>
        <taxon>Fungi</taxon>
        <taxon>Dikarya</taxon>
        <taxon>Basidiomycota</taxon>
        <taxon>Agaricomycotina</taxon>
        <taxon>Agaricomycetes</taxon>
        <taxon>Russulales</taxon>
        <taxon>Auriscalpiaceae</taxon>
        <taxon>Artomyces</taxon>
    </lineage>
</organism>
<dbReference type="EMBL" id="MU277229">
    <property type="protein sequence ID" value="KAI0059044.1"/>
    <property type="molecule type" value="Genomic_DNA"/>
</dbReference>
<name>A0ACB8SRB2_9AGAM</name>
<gene>
    <name evidence="1" type="ORF">BV25DRAFT_1918753</name>
</gene>
<evidence type="ECO:0000313" key="2">
    <source>
        <dbReference type="Proteomes" id="UP000814140"/>
    </source>
</evidence>
<evidence type="ECO:0000313" key="1">
    <source>
        <dbReference type="EMBL" id="KAI0059044.1"/>
    </source>
</evidence>
<keyword evidence="2" id="KW-1185">Reference proteome</keyword>
<proteinExistence type="predicted"/>
<reference evidence="1" key="1">
    <citation type="submission" date="2021-03" db="EMBL/GenBank/DDBJ databases">
        <authorList>
            <consortium name="DOE Joint Genome Institute"/>
            <person name="Ahrendt S."/>
            <person name="Looney B.P."/>
            <person name="Miyauchi S."/>
            <person name="Morin E."/>
            <person name="Drula E."/>
            <person name="Courty P.E."/>
            <person name="Chicoki N."/>
            <person name="Fauchery L."/>
            <person name="Kohler A."/>
            <person name="Kuo A."/>
            <person name="Labutti K."/>
            <person name="Pangilinan J."/>
            <person name="Lipzen A."/>
            <person name="Riley R."/>
            <person name="Andreopoulos W."/>
            <person name="He G."/>
            <person name="Johnson J."/>
            <person name="Barry K.W."/>
            <person name="Grigoriev I.V."/>
            <person name="Nagy L."/>
            <person name="Hibbett D."/>
            <person name="Henrissat B."/>
            <person name="Matheny P.B."/>
            <person name="Labbe J."/>
            <person name="Martin F."/>
        </authorList>
    </citation>
    <scope>NUCLEOTIDE SEQUENCE</scope>
    <source>
        <strain evidence="1">HHB10654</strain>
    </source>
</reference>
<protein>
    <submittedName>
        <fullName evidence="1">Uncharacterized protein</fullName>
    </submittedName>
</protein>
<sequence>MPPTRITRLSATKLRKPTVLPYELWYNITARVLGEYLRDILTNATGDLYDAITVLLHVNVMLRACTMNHLYRLWDDTFINPRTMSLSNYQSFVALLRERSATAHADVNVAQAGFAGRKETTRAIRRPVCAIVAVSKRYFACVKQERMFLSIGFWFDLDLDDVIEWTKELIVTTQDCANAPLWEGIIEALLEQQFRVLKGVSIYVIVLDTVY</sequence>
<dbReference type="Proteomes" id="UP000814140">
    <property type="component" value="Unassembled WGS sequence"/>
</dbReference>
<accession>A0ACB8SRB2</accession>
<reference evidence="1" key="2">
    <citation type="journal article" date="2022" name="New Phytol.">
        <title>Evolutionary transition to the ectomycorrhizal habit in the genomes of a hyperdiverse lineage of mushroom-forming fungi.</title>
        <authorList>
            <person name="Looney B."/>
            <person name="Miyauchi S."/>
            <person name="Morin E."/>
            <person name="Drula E."/>
            <person name="Courty P.E."/>
            <person name="Kohler A."/>
            <person name="Kuo A."/>
            <person name="LaButti K."/>
            <person name="Pangilinan J."/>
            <person name="Lipzen A."/>
            <person name="Riley R."/>
            <person name="Andreopoulos W."/>
            <person name="He G."/>
            <person name="Johnson J."/>
            <person name="Nolan M."/>
            <person name="Tritt A."/>
            <person name="Barry K.W."/>
            <person name="Grigoriev I.V."/>
            <person name="Nagy L.G."/>
            <person name="Hibbett D."/>
            <person name="Henrissat B."/>
            <person name="Matheny P.B."/>
            <person name="Labbe J."/>
            <person name="Martin F.M."/>
        </authorList>
    </citation>
    <scope>NUCLEOTIDE SEQUENCE</scope>
    <source>
        <strain evidence="1">HHB10654</strain>
    </source>
</reference>
<comment type="caution">
    <text evidence="1">The sequence shown here is derived from an EMBL/GenBank/DDBJ whole genome shotgun (WGS) entry which is preliminary data.</text>
</comment>